<evidence type="ECO:0000256" key="6">
    <source>
        <dbReference type="ARBA" id="ARBA00022729"/>
    </source>
</evidence>
<protein>
    <recommendedName>
        <fullName evidence="11 14">Cutinase</fullName>
        <ecNumber evidence="3 14">3.1.1.74</ecNumber>
    </recommendedName>
</protein>
<feature type="region of interest" description="Disordered" evidence="15">
    <location>
        <begin position="225"/>
        <end position="271"/>
    </location>
</feature>
<dbReference type="InterPro" id="IPR000675">
    <property type="entry name" value="Cutinase/axe"/>
</dbReference>
<dbReference type="InterPro" id="IPR043580">
    <property type="entry name" value="CUTINASE_1"/>
</dbReference>
<dbReference type="PANTHER" id="PTHR48250">
    <property type="entry name" value="CUTINASE 2-RELATED"/>
    <property type="match status" value="1"/>
</dbReference>
<dbReference type="GO" id="GO:0016052">
    <property type="term" value="P:carbohydrate catabolic process"/>
    <property type="evidence" value="ECO:0007669"/>
    <property type="project" value="TreeGrafter"/>
</dbReference>
<keyword evidence="17" id="KW-1185">Reference proteome</keyword>
<comment type="caution">
    <text evidence="16">The sequence shown here is derived from an EMBL/GenBank/DDBJ whole genome shotgun (WGS) entry which is preliminary data.</text>
</comment>
<organism evidence="16 17">
    <name type="scientific">Venturia nashicola</name>
    <dbReference type="NCBI Taxonomy" id="86259"/>
    <lineage>
        <taxon>Eukaryota</taxon>
        <taxon>Fungi</taxon>
        <taxon>Dikarya</taxon>
        <taxon>Ascomycota</taxon>
        <taxon>Pezizomycotina</taxon>
        <taxon>Dothideomycetes</taxon>
        <taxon>Pleosporomycetidae</taxon>
        <taxon>Venturiales</taxon>
        <taxon>Venturiaceae</taxon>
        <taxon>Venturia</taxon>
    </lineage>
</organism>
<keyword evidence="7 14" id="KW-0378">Hydrolase</keyword>
<evidence type="ECO:0000256" key="15">
    <source>
        <dbReference type="SAM" id="MobiDB-lite"/>
    </source>
</evidence>
<dbReference type="InterPro" id="IPR011150">
    <property type="entry name" value="Cutinase_monf"/>
</dbReference>
<evidence type="ECO:0000256" key="1">
    <source>
        <dbReference type="ARBA" id="ARBA00004613"/>
    </source>
</evidence>
<dbReference type="GO" id="GO:0005576">
    <property type="term" value="C:extracellular region"/>
    <property type="evidence" value="ECO:0007669"/>
    <property type="project" value="UniProtKB-SubCell"/>
</dbReference>
<evidence type="ECO:0000256" key="11">
    <source>
        <dbReference type="ARBA" id="ARBA00074522"/>
    </source>
</evidence>
<feature type="active site" evidence="12">
    <location>
        <position position="185"/>
    </location>
</feature>
<dbReference type="EMBL" id="SNSC02000021">
    <property type="protein sequence ID" value="TID15288.1"/>
    <property type="molecule type" value="Genomic_DNA"/>
</dbReference>
<accession>A0A4Z1P3T0</accession>
<evidence type="ECO:0000256" key="10">
    <source>
        <dbReference type="ARBA" id="ARBA00057514"/>
    </source>
</evidence>
<evidence type="ECO:0000256" key="4">
    <source>
        <dbReference type="ARBA" id="ARBA00022487"/>
    </source>
</evidence>
<evidence type="ECO:0000313" key="17">
    <source>
        <dbReference type="Proteomes" id="UP000298493"/>
    </source>
</evidence>
<feature type="chain" id="PRO_5021513095" description="Cutinase" evidence="14">
    <location>
        <begin position="18"/>
        <end position="271"/>
    </location>
</feature>
<feature type="active site" description="Nucleophile" evidence="12">
    <location>
        <position position="130"/>
    </location>
</feature>
<evidence type="ECO:0000256" key="7">
    <source>
        <dbReference type="ARBA" id="ARBA00022801"/>
    </source>
</evidence>
<dbReference type="InterPro" id="IPR029058">
    <property type="entry name" value="AB_hydrolase_fold"/>
</dbReference>
<feature type="active site" description="Proton donor/acceptor" evidence="12">
    <location>
        <position position="198"/>
    </location>
</feature>
<dbReference type="PROSITE" id="PS00155">
    <property type="entry name" value="CUTINASE_1"/>
    <property type="match status" value="1"/>
</dbReference>
<keyword evidence="6 14" id="KW-0732">Signal</keyword>
<dbReference type="PANTHER" id="PTHR48250:SF3">
    <property type="entry name" value="CUTINASE 1-RELATED"/>
    <property type="match status" value="1"/>
</dbReference>
<gene>
    <name evidence="16" type="ORF">E6O75_ATG08541</name>
</gene>
<feature type="disulfide bond" evidence="13">
    <location>
        <begin position="181"/>
        <end position="188"/>
    </location>
</feature>
<evidence type="ECO:0000256" key="2">
    <source>
        <dbReference type="ARBA" id="ARBA00007534"/>
    </source>
</evidence>
<evidence type="ECO:0000256" key="14">
    <source>
        <dbReference type="RuleBase" id="RU361263"/>
    </source>
</evidence>
<comment type="subcellular location">
    <subcellularLocation>
        <location evidence="1 14">Secreted</location>
    </subcellularLocation>
</comment>
<dbReference type="Proteomes" id="UP000298493">
    <property type="component" value="Unassembled WGS sequence"/>
</dbReference>
<evidence type="ECO:0000256" key="12">
    <source>
        <dbReference type="PIRSR" id="PIRSR611150-1"/>
    </source>
</evidence>
<proteinExistence type="inferred from homology"/>
<comment type="catalytic activity">
    <reaction evidence="9 14">
        <text>cutin + H2O = cutin monomers.</text>
        <dbReference type="EC" id="3.1.1.74"/>
    </reaction>
</comment>
<dbReference type="PRINTS" id="PR00129">
    <property type="entry name" value="CUTINASE"/>
</dbReference>
<evidence type="ECO:0000256" key="3">
    <source>
        <dbReference type="ARBA" id="ARBA00013095"/>
    </source>
</evidence>
<keyword evidence="5 14" id="KW-0964">Secreted</keyword>
<sequence>MKISFLTIAATAAVTLAAPAPPIGVLHRRQQTANDVIKGPCKKVTLIFARASTEPGNMGGSMGPAVCKGLKSKFSNDVACQGVGGAYKAGLADNVAPAGTTAGAIAEATKMFTEAHQKCPQTKIVAGGYSQGTAVMMNAVSKLPPELQSKVLAVTLFGYTKNGQQKGGIPNYPKEKVAVYCSKSDGVCAGKLNVTGGHFSYMGDGSGPKAIAFLTEAITKSAAGGGESAAPAAAAEEPSAEAPAEAASPKPAPAKSAAPKGFRPKASKGDA</sequence>
<dbReference type="STRING" id="86259.A0A4Z1P3T0"/>
<keyword evidence="8 13" id="KW-1015">Disulfide bond</keyword>
<comment type="similarity">
    <text evidence="2 14">Belongs to the cutinase family.</text>
</comment>
<dbReference type="AlphaFoldDB" id="A0A4Z1P3T0"/>
<comment type="function">
    <text evidence="10">Catalyzes the hydrolysis of complex carboxylic polyesters found in the cell wall of plants. Degrades cutin, a macromolecule that forms the structure of the plant cuticle. Allows pathogenic fungi to penetrate through the cuticular barrier into the host plant during the initial stage of fungal infection.</text>
</comment>
<dbReference type="Gene3D" id="3.40.50.1820">
    <property type="entry name" value="alpha/beta hydrolase"/>
    <property type="match status" value="1"/>
</dbReference>
<feature type="compositionally biased region" description="Basic residues" evidence="15">
    <location>
        <begin position="262"/>
        <end position="271"/>
    </location>
</feature>
<evidence type="ECO:0000313" key="16">
    <source>
        <dbReference type="EMBL" id="TID15288.1"/>
    </source>
</evidence>
<feature type="signal peptide" evidence="14">
    <location>
        <begin position="1"/>
        <end position="17"/>
    </location>
</feature>
<feature type="disulfide bond" evidence="13">
    <location>
        <begin position="41"/>
        <end position="119"/>
    </location>
</feature>
<evidence type="ECO:0000256" key="8">
    <source>
        <dbReference type="ARBA" id="ARBA00023157"/>
    </source>
</evidence>
<evidence type="ECO:0000256" key="13">
    <source>
        <dbReference type="PIRSR" id="PIRSR611150-2"/>
    </source>
</evidence>
<dbReference type="SMART" id="SM01110">
    <property type="entry name" value="Cutinase"/>
    <property type="match status" value="1"/>
</dbReference>
<name>A0A4Z1P3T0_9PEZI</name>
<evidence type="ECO:0000256" key="9">
    <source>
        <dbReference type="ARBA" id="ARBA00034045"/>
    </source>
</evidence>
<dbReference type="GO" id="GO:0050525">
    <property type="term" value="F:cutinase activity"/>
    <property type="evidence" value="ECO:0007669"/>
    <property type="project" value="UniProtKB-UniRule"/>
</dbReference>
<reference evidence="16 17" key="1">
    <citation type="submission" date="2019-04" db="EMBL/GenBank/DDBJ databases">
        <title>High contiguity whole genome sequence and gene annotation resource for two Venturia nashicola isolates.</title>
        <authorList>
            <person name="Prokchorchik M."/>
            <person name="Won K."/>
            <person name="Lee Y."/>
            <person name="Choi E.D."/>
            <person name="Segonzac C."/>
            <person name="Sohn K.H."/>
        </authorList>
    </citation>
    <scope>NUCLEOTIDE SEQUENCE [LARGE SCALE GENOMIC DNA]</scope>
    <source>
        <strain evidence="16 17">PRI2</strain>
    </source>
</reference>
<dbReference type="SUPFAM" id="SSF53474">
    <property type="entry name" value="alpha/beta-Hydrolases"/>
    <property type="match status" value="1"/>
</dbReference>
<dbReference type="FunFam" id="3.40.50.1820:FF:000235">
    <property type="entry name" value="Cutinase 1"/>
    <property type="match status" value="1"/>
</dbReference>
<dbReference type="EC" id="3.1.1.74" evidence="3 14"/>
<evidence type="ECO:0000256" key="5">
    <source>
        <dbReference type="ARBA" id="ARBA00022525"/>
    </source>
</evidence>
<dbReference type="Pfam" id="PF01083">
    <property type="entry name" value="Cutinase"/>
    <property type="match status" value="1"/>
</dbReference>
<keyword evidence="4 14" id="KW-0719">Serine esterase</keyword>
<feature type="compositionally biased region" description="Low complexity" evidence="15">
    <location>
        <begin position="228"/>
        <end position="261"/>
    </location>
</feature>